<evidence type="ECO:0000313" key="9">
    <source>
        <dbReference type="EMBL" id="RYR14896.1"/>
    </source>
</evidence>
<dbReference type="GO" id="GO:0008506">
    <property type="term" value="F:sucrose:proton symporter activity"/>
    <property type="evidence" value="ECO:0007669"/>
    <property type="project" value="TreeGrafter"/>
</dbReference>
<evidence type="ECO:0000313" key="10">
    <source>
        <dbReference type="Proteomes" id="UP000289738"/>
    </source>
</evidence>
<dbReference type="EMBL" id="SDMP01000014">
    <property type="protein sequence ID" value="RYR14896.1"/>
    <property type="molecule type" value="Genomic_DNA"/>
</dbReference>
<dbReference type="STRING" id="3818.A0A444ZL41"/>
<feature type="transmembrane region" description="Helical" evidence="8">
    <location>
        <begin position="37"/>
        <end position="55"/>
    </location>
</feature>
<gene>
    <name evidence="9" type="ORF">Ahy_B04g071595</name>
</gene>
<evidence type="ECO:0000256" key="8">
    <source>
        <dbReference type="SAM" id="Phobius"/>
    </source>
</evidence>
<dbReference type="GO" id="GO:0005886">
    <property type="term" value="C:plasma membrane"/>
    <property type="evidence" value="ECO:0007669"/>
    <property type="project" value="TreeGrafter"/>
</dbReference>
<name>A0A444ZL41_ARAHY</name>
<keyword evidence="7 8" id="KW-0472">Membrane</keyword>
<dbReference type="PANTHER" id="PTHR19432:SF89">
    <property type="entry name" value="SUCROSE_H+ SYMPORTER, PLANT, MAJOR FACILITATOR SUPERFAMILY DOMAIN-CONTAINING PROTEIN-RELATED"/>
    <property type="match status" value="1"/>
</dbReference>
<keyword evidence="10" id="KW-1185">Reference proteome</keyword>
<accession>A0A444ZL41</accession>
<keyword evidence="4 8" id="KW-0812">Transmembrane</keyword>
<keyword evidence="2" id="KW-0813">Transport</keyword>
<keyword evidence="6 8" id="KW-1133">Transmembrane helix</keyword>
<comment type="caution">
    <text evidence="9">The sequence shown here is derived from an EMBL/GenBank/DDBJ whole genome shotgun (WGS) entry which is preliminary data.</text>
</comment>
<dbReference type="GO" id="GO:0005773">
    <property type="term" value="C:vacuole"/>
    <property type="evidence" value="ECO:0007669"/>
    <property type="project" value="TreeGrafter"/>
</dbReference>
<feature type="transmembrane region" description="Helical" evidence="8">
    <location>
        <begin position="76"/>
        <end position="98"/>
    </location>
</feature>
<dbReference type="AlphaFoldDB" id="A0A444ZL41"/>
<dbReference type="Proteomes" id="UP000289738">
    <property type="component" value="Chromosome B04"/>
</dbReference>
<comment type="subcellular location">
    <subcellularLocation>
        <location evidence="1">Membrane</location>
        <topology evidence="1">Multi-pass membrane protein</topology>
    </subcellularLocation>
</comment>
<evidence type="ECO:0000256" key="1">
    <source>
        <dbReference type="ARBA" id="ARBA00004141"/>
    </source>
</evidence>
<evidence type="ECO:0000256" key="6">
    <source>
        <dbReference type="ARBA" id="ARBA00022989"/>
    </source>
</evidence>
<evidence type="ECO:0000256" key="4">
    <source>
        <dbReference type="ARBA" id="ARBA00022692"/>
    </source>
</evidence>
<reference evidence="9 10" key="1">
    <citation type="submission" date="2019-01" db="EMBL/GenBank/DDBJ databases">
        <title>Sequencing of cultivated peanut Arachis hypogaea provides insights into genome evolution and oil improvement.</title>
        <authorList>
            <person name="Chen X."/>
        </authorList>
    </citation>
    <scope>NUCLEOTIDE SEQUENCE [LARGE SCALE GENOMIC DNA]</scope>
    <source>
        <strain evidence="10">cv. Fuhuasheng</strain>
        <tissue evidence="9">Leaves</tissue>
    </source>
</reference>
<protein>
    <submittedName>
        <fullName evidence="9">Uncharacterized protein</fullName>
    </submittedName>
</protein>
<keyword evidence="3" id="KW-0762">Sugar transport</keyword>
<evidence type="ECO:0000256" key="2">
    <source>
        <dbReference type="ARBA" id="ARBA00022448"/>
    </source>
</evidence>
<sequence length="142" mass="15887">MFAGVVGATVAFLTIGFAKDIGYAFGDNLSEYTQHRALIIFGIGLWMLEISINMIDARCSDFRHDLASKDQPKIRLAYQFFLFSMAVRNELGYLGALFSRFDVLLAFTVTKACDRFCINMKSISIFSILLLPLLTAVAMFCV</sequence>
<evidence type="ECO:0000256" key="5">
    <source>
        <dbReference type="ARBA" id="ARBA00022847"/>
    </source>
</evidence>
<evidence type="ECO:0000256" key="3">
    <source>
        <dbReference type="ARBA" id="ARBA00022597"/>
    </source>
</evidence>
<evidence type="ECO:0000256" key="7">
    <source>
        <dbReference type="ARBA" id="ARBA00023136"/>
    </source>
</evidence>
<keyword evidence="5" id="KW-0769">Symport</keyword>
<organism evidence="9 10">
    <name type="scientific">Arachis hypogaea</name>
    <name type="common">Peanut</name>
    <dbReference type="NCBI Taxonomy" id="3818"/>
    <lineage>
        <taxon>Eukaryota</taxon>
        <taxon>Viridiplantae</taxon>
        <taxon>Streptophyta</taxon>
        <taxon>Embryophyta</taxon>
        <taxon>Tracheophyta</taxon>
        <taxon>Spermatophyta</taxon>
        <taxon>Magnoliopsida</taxon>
        <taxon>eudicotyledons</taxon>
        <taxon>Gunneridae</taxon>
        <taxon>Pentapetalae</taxon>
        <taxon>rosids</taxon>
        <taxon>fabids</taxon>
        <taxon>Fabales</taxon>
        <taxon>Fabaceae</taxon>
        <taxon>Papilionoideae</taxon>
        <taxon>50 kb inversion clade</taxon>
        <taxon>dalbergioids sensu lato</taxon>
        <taxon>Dalbergieae</taxon>
        <taxon>Pterocarpus clade</taxon>
        <taxon>Arachis</taxon>
    </lineage>
</organism>
<proteinExistence type="predicted"/>
<dbReference type="PANTHER" id="PTHR19432">
    <property type="entry name" value="SUGAR TRANSPORTER"/>
    <property type="match status" value="1"/>
</dbReference>
<feature type="transmembrane region" description="Helical" evidence="8">
    <location>
        <begin position="118"/>
        <end position="141"/>
    </location>
</feature>